<dbReference type="InterPro" id="IPR033134">
    <property type="entry name" value="Asp/Glu_racemase_AS_2"/>
</dbReference>
<evidence type="ECO:0000256" key="1">
    <source>
        <dbReference type="ARBA" id="ARBA00001602"/>
    </source>
</evidence>
<protein>
    <recommendedName>
        <fullName evidence="2 7">Glutamate racemase</fullName>
        <ecNumber evidence="2 7">5.1.1.3</ecNumber>
    </recommendedName>
</protein>
<keyword evidence="5 7" id="KW-0413">Isomerase</keyword>
<dbReference type="Pfam" id="PF01177">
    <property type="entry name" value="Asp_Glu_race"/>
    <property type="match status" value="1"/>
</dbReference>
<sequence length="324" mass="34494">MGDILARLLALCPGSACFFDHHVTLVFFTMPVPAPSPTVRSVASGAASQAPIGIFDSGLGGLSVLRAVRAQLPDEALLYVADSLYAPYGERDDDFITDRTLAIGEWLAARGAKALVVACNTATAQSIALVREKLPIPLVGVEPGVKPAALQSRSRVAGVLATQATLRSARFQALLERYAADCRFLCQPGHGLVQAVERCDVGSAELRALLRSYLQPMLDAGADTLVLGCTHYPFLDAAIRDIVGERLALIDTSVAIARQLERVLEQHGLRAATPAAITPLPRFYSTDDGIHQQQLAATLLRIEAAVEHVLIPSRRTAASDSRAA</sequence>
<reference evidence="8 9" key="1">
    <citation type="submission" date="2020-08" db="EMBL/GenBank/DDBJ databases">
        <title>Genomic Encyclopedia of Type Strains, Phase IV (KMG-V): Genome sequencing to study the core and pangenomes of soil and plant-associated prokaryotes.</title>
        <authorList>
            <person name="Whitman W."/>
        </authorList>
    </citation>
    <scope>NUCLEOTIDE SEQUENCE [LARGE SCALE GENOMIC DNA]</scope>
    <source>
        <strain evidence="8 9">JPY162</strain>
    </source>
</reference>
<dbReference type="EMBL" id="JACHDE010000002">
    <property type="protein sequence ID" value="MBB5399023.1"/>
    <property type="molecule type" value="Genomic_DNA"/>
</dbReference>
<dbReference type="PANTHER" id="PTHR21198">
    <property type="entry name" value="GLUTAMATE RACEMASE"/>
    <property type="match status" value="1"/>
</dbReference>
<keyword evidence="4 7" id="KW-0573">Peptidoglycan synthesis</keyword>
<keyword evidence="3 7" id="KW-0133">Cell shape</keyword>
<dbReference type="EC" id="5.1.1.3" evidence="2 7"/>
<dbReference type="GO" id="GO:0071555">
    <property type="term" value="P:cell wall organization"/>
    <property type="evidence" value="ECO:0007669"/>
    <property type="project" value="UniProtKB-KW"/>
</dbReference>
<dbReference type="PROSITE" id="PS00924">
    <property type="entry name" value="ASP_GLU_RACEMASE_2"/>
    <property type="match status" value="1"/>
</dbReference>
<evidence type="ECO:0000256" key="4">
    <source>
        <dbReference type="ARBA" id="ARBA00022984"/>
    </source>
</evidence>
<evidence type="ECO:0000256" key="5">
    <source>
        <dbReference type="ARBA" id="ARBA00023235"/>
    </source>
</evidence>
<comment type="pathway">
    <text evidence="7">Cell wall biogenesis; peptidoglycan biosynthesis.</text>
</comment>
<feature type="binding site" evidence="7">
    <location>
        <begin position="56"/>
        <end position="57"/>
    </location>
    <ligand>
        <name>substrate</name>
    </ligand>
</feature>
<organism evidence="8 9">
    <name type="scientific">Paraburkholderia youngii</name>
    <dbReference type="NCBI Taxonomy" id="2782701"/>
    <lineage>
        <taxon>Bacteria</taxon>
        <taxon>Pseudomonadati</taxon>
        <taxon>Pseudomonadota</taxon>
        <taxon>Betaproteobacteria</taxon>
        <taxon>Burkholderiales</taxon>
        <taxon>Burkholderiaceae</taxon>
        <taxon>Paraburkholderia</taxon>
    </lineage>
</organism>
<comment type="caution">
    <text evidence="8">The sequence shown here is derived from an EMBL/GenBank/DDBJ whole genome shotgun (WGS) entry which is preliminary data.</text>
</comment>
<dbReference type="HAMAP" id="MF_00258">
    <property type="entry name" value="Glu_racemase"/>
    <property type="match status" value="1"/>
</dbReference>
<dbReference type="InterPro" id="IPR001920">
    <property type="entry name" value="Asp/Glu_race"/>
</dbReference>
<feature type="binding site" evidence="7">
    <location>
        <begin position="120"/>
        <end position="121"/>
    </location>
    <ligand>
        <name>substrate</name>
    </ligand>
</feature>
<comment type="catalytic activity">
    <reaction evidence="1 7">
        <text>L-glutamate = D-glutamate</text>
        <dbReference type="Rhea" id="RHEA:12813"/>
        <dbReference type="ChEBI" id="CHEBI:29985"/>
        <dbReference type="ChEBI" id="CHEBI:29986"/>
        <dbReference type="EC" id="5.1.1.3"/>
    </reaction>
</comment>
<proteinExistence type="inferred from homology"/>
<keyword evidence="6 7" id="KW-0961">Cell wall biogenesis/degradation</keyword>
<evidence type="ECO:0000256" key="7">
    <source>
        <dbReference type="HAMAP-Rule" id="MF_00258"/>
    </source>
</evidence>
<dbReference type="Gene3D" id="3.40.50.1860">
    <property type="match status" value="2"/>
</dbReference>
<comment type="similarity">
    <text evidence="7">Belongs to the aspartate/glutamate racemases family.</text>
</comment>
<feature type="active site" description="Proton donor/acceptor" evidence="7">
    <location>
        <position position="119"/>
    </location>
</feature>
<dbReference type="InterPro" id="IPR004391">
    <property type="entry name" value="Glu_race"/>
</dbReference>
<dbReference type="PANTHER" id="PTHR21198:SF2">
    <property type="entry name" value="GLUTAMATE RACEMASE"/>
    <property type="match status" value="1"/>
</dbReference>
<dbReference type="GO" id="GO:0008881">
    <property type="term" value="F:glutamate racemase activity"/>
    <property type="evidence" value="ECO:0007669"/>
    <property type="project" value="UniProtKB-UniRule"/>
</dbReference>
<dbReference type="InterPro" id="IPR018187">
    <property type="entry name" value="Asp/Glu_racemase_AS_1"/>
</dbReference>
<dbReference type="AlphaFoldDB" id="A0A7W8L2J3"/>
<dbReference type="PROSITE" id="PS00923">
    <property type="entry name" value="ASP_GLU_RACEMASE_1"/>
    <property type="match status" value="1"/>
</dbReference>
<feature type="binding site" evidence="7">
    <location>
        <begin position="88"/>
        <end position="89"/>
    </location>
    <ligand>
        <name>substrate</name>
    </ligand>
</feature>
<name>A0A7W8L2J3_9BURK</name>
<evidence type="ECO:0000256" key="2">
    <source>
        <dbReference type="ARBA" id="ARBA00013090"/>
    </source>
</evidence>
<dbReference type="GO" id="GO:0009252">
    <property type="term" value="P:peptidoglycan biosynthetic process"/>
    <property type="evidence" value="ECO:0007669"/>
    <property type="project" value="UniProtKB-UniRule"/>
</dbReference>
<dbReference type="InterPro" id="IPR015942">
    <property type="entry name" value="Asp/Glu/hydantoin_racemase"/>
</dbReference>
<evidence type="ECO:0000256" key="6">
    <source>
        <dbReference type="ARBA" id="ARBA00023316"/>
    </source>
</evidence>
<gene>
    <name evidence="7" type="primary">murI</name>
    <name evidence="8" type="ORF">HDG41_001062</name>
</gene>
<dbReference type="UniPathway" id="UPA00219"/>
<dbReference type="SUPFAM" id="SSF53681">
    <property type="entry name" value="Aspartate/glutamate racemase"/>
    <property type="match status" value="2"/>
</dbReference>
<accession>A0A7W8L2J3</accession>
<evidence type="ECO:0000313" key="9">
    <source>
        <dbReference type="Proteomes" id="UP000592820"/>
    </source>
</evidence>
<feature type="binding site" evidence="7">
    <location>
        <begin position="230"/>
        <end position="231"/>
    </location>
    <ligand>
        <name>substrate</name>
    </ligand>
</feature>
<evidence type="ECO:0000256" key="3">
    <source>
        <dbReference type="ARBA" id="ARBA00022960"/>
    </source>
</evidence>
<dbReference type="Proteomes" id="UP000592820">
    <property type="component" value="Unassembled WGS sequence"/>
</dbReference>
<evidence type="ECO:0000313" key="8">
    <source>
        <dbReference type="EMBL" id="MBB5399023.1"/>
    </source>
</evidence>
<dbReference type="NCBIfam" id="TIGR00067">
    <property type="entry name" value="glut_race"/>
    <property type="match status" value="1"/>
</dbReference>
<comment type="function">
    <text evidence="7">Provides the (R)-glutamate required for cell wall biosynthesis.</text>
</comment>
<feature type="active site" description="Proton donor/acceptor" evidence="7">
    <location>
        <position position="229"/>
    </location>
</feature>
<dbReference type="GO" id="GO:0008360">
    <property type="term" value="P:regulation of cell shape"/>
    <property type="evidence" value="ECO:0007669"/>
    <property type="project" value="UniProtKB-KW"/>
</dbReference>